<evidence type="ECO:0000313" key="1">
    <source>
        <dbReference type="EMBL" id="HJH17309.1"/>
    </source>
</evidence>
<dbReference type="RefSeq" id="WP_078467504.1">
    <property type="nucleotide sequence ID" value="NZ_DAMBTQ010000116.1"/>
</dbReference>
<reference evidence="1" key="2">
    <citation type="submission" date="2021-09" db="EMBL/GenBank/DDBJ databases">
        <authorList>
            <person name="Gilroy R."/>
        </authorList>
    </citation>
    <scope>NUCLEOTIDE SEQUENCE</scope>
    <source>
        <strain evidence="1">ChiSjej2B20-17149</strain>
    </source>
</reference>
<comment type="caution">
    <text evidence="1">The sequence shown here is derived from an EMBL/GenBank/DDBJ whole genome shotgun (WGS) entry which is preliminary data.</text>
</comment>
<accession>A0A921T640</accession>
<name>A0A921T640_9PSED</name>
<gene>
    <name evidence="1" type="ORF">K8W20_01155</name>
</gene>
<sequence>MACEICLGLSEQFTESYKLTWLDFGLQITCVPNAEISPQEQGLYRFFFESGLVWKVDHVDAYGDYWLCVQHGEHSYETLAPVAGSFTKVPCDPPYPVATHPPVRATTP</sequence>
<organism evidence="1 2">
    <name type="scientific">Pseudomonas lactis</name>
    <dbReference type="NCBI Taxonomy" id="1615674"/>
    <lineage>
        <taxon>Bacteria</taxon>
        <taxon>Pseudomonadati</taxon>
        <taxon>Pseudomonadota</taxon>
        <taxon>Gammaproteobacteria</taxon>
        <taxon>Pseudomonadales</taxon>
        <taxon>Pseudomonadaceae</taxon>
        <taxon>Pseudomonas</taxon>
    </lineage>
</organism>
<dbReference type="AlphaFoldDB" id="A0A921T640"/>
<dbReference type="EMBL" id="DYTS01000021">
    <property type="protein sequence ID" value="HJH17309.1"/>
    <property type="molecule type" value="Genomic_DNA"/>
</dbReference>
<reference evidence="1" key="1">
    <citation type="journal article" date="2021" name="PeerJ">
        <title>Extensive microbial diversity within the chicken gut microbiome revealed by metagenomics and culture.</title>
        <authorList>
            <person name="Gilroy R."/>
            <person name="Ravi A."/>
            <person name="Getino M."/>
            <person name="Pursley I."/>
            <person name="Horton D.L."/>
            <person name="Alikhan N.F."/>
            <person name="Baker D."/>
            <person name="Gharbi K."/>
            <person name="Hall N."/>
            <person name="Watson M."/>
            <person name="Adriaenssens E.M."/>
            <person name="Foster-Nyarko E."/>
            <person name="Jarju S."/>
            <person name="Secka A."/>
            <person name="Antonio M."/>
            <person name="Oren A."/>
            <person name="Chaudhuri R.R."/>
            <person name="La Ragione R."/>
            <person name="Hildebrand F."/>
            <person name="Pallen M.J."/>
        </authorList>
    </citation>
    <scope>NUCLEOTIDE SEQUENCE</scope>
    <source>
        <strain evidence="1">ChiSjej2B20-17149</strain>
    </source>
</reference>
<proteinExistence type="predicted"/>
<dbReference type="Proteomes" id="UP000752172">
    <property type="component" value="Unassembled WGS sequence"/>
</dbReference>
<evidence type="ECO:0000313" key="2">
    <source>
        <dbReference type="Proteomes" id="UP000752172"/>
    </source>
</evidence>
<protein>
    <submittedName>
        <fullName evidence="1">Uncharacterized protein</fullName>
    </submittedName>
</protein>